<dbReference type="PANTHER" id="PTHR12461:SF105">
    <property type="entry name" value="HYPOXIA-INDUCIBLE FACTOR 1-ALPHA INHIBITOR"/>
    <property type="match status" value="1"/>
</dbReference>
<organism evidence="2 3">
    <name type="scientific">Streptomyces catenulae</name>
    <dbReference type="NCBI Taxonomy" id="66875"/>
    <lineage>
        <taxon>Bacteria</taxon>
        <taxon>Bacillati</taxon>
        <taxon>Actinomycetota</taxon>
        <taxon>Actinomycetes</taxon>
        <taxon>Kitasatosporales</taxon>
        <taxon>Streptomycetaceae</taxon>
        <taxon>Streptomyces</taxon>
    </lineage>
</organism>
<gene>
    <name evidence="2" type="ORF">AB0E61_13740</name>
</gene>
<dbReference type="PROSITE" id="PS51184">
    <property type="entry name" value="JMJC"/>
    <property type="match status" value="1"/>
</dbReference>
<evidence type="ECO:0000259" key="1">
    <source>
        <dbReference type="PROSITE" id="PS51184"/>
    </source>
</evidence>
<reference evidence="2 3" key="1">
    <citation type="submission" date="2024-06" db="EMBL/GenBank/DDBJ databases">
        <title>The Natural Products Discovery Center: Release of the First 8490 Sequenced Strains for Exploring Actinobacteria Biosynthetic Diversity.</title>
        <authorList>
            <person name="Kalkreuter E."/>
            <person name="Kautsar S.A."/>
            <person name="Yang D."/>
            <person name="Bader C.D."/>
            <person name="Teijaro C.N."/>
            <person name="Fluegel L."/>
            <person name="Davis C.M."/>
            <person name="Simpson J.R."/>
            <person name="Lauterbach L."/>
            <person name="Steele A.D."/>
            <person name="Gui C."/>
            <person name="Meng S."/>
            <person name="Li G."/>
            <person name="Viehrig K."/>
            <person name="Ye F."/>
            <person name="Su P."/>
            <person name="Kiefer A.F."/>
            <person name="Nichols A."/>
            <person name="Cepeda A.J."/>
            <person name="Yan W."/>
            <person name="Fan B."/>
            <person name="Jiang Y."/>
            <person name="Adhikari A."/>
            <person name="Zheng C.-J."/>
            <person name="Schuster L."/>
            <person name="Cowan T.M."/>
            <person name="Smanski M.J."/>
            <person name="Chevrette M.G."/>
            <person name="De Carvalho L.P.S."/>
            <person name="Shen B."/>
        </authorList>
    </citation>
    <scope>NUCLEOTIDE SEQUENCE [LARGE SCALE GENOMIC DNA]</scope>
    <source>
        <strain evidence="2 3">NPDC033039</strain>
    </source>
</reference>
<dbReference type="Pfam" id="PF13621">
    <property type="entry name" value="Cupin_8"/>
    <property type="match status" value="1"/>
</dbReference>
<dbReference type="InterPro" id="IPR003347">
    <property type="entry name" value="JmjC_dom"/>
</dbReference>
<dbReference type="SUPFAM" id="SSF51197">
    <property type="entry name" value="Clavaminate synthase-like"/>
    <property type="match status" value="1"/>
</dbReference>
<sequence>MSAREATRVAALPVRGGRDGRPLLGESPLLITDVVTGWACYREWDLASLTRRLGHLEVAPFVTDRAAGNTVLKQVNATRTMSFEDAAAHLFGRRRVVDGSLYLRIGAGSDGFDELARDFPVPDVGAAYRPEATGVWFSQTGNVTPGHHDWWHSFLIQVRGTKRYTLVHPLDTVNLQVGWADRERYDVAPAPGLGLAARPDWSGEVRYEGVLSAGEILYIPPFWVHEVETLTDGNISLPMRFATTQSVASDLHQLSQNGLLRDVTNRPTRDVGAITELLWRNRQEFLARERDFVRALAAARELDLDADRWADGLRHDEGESR</sequence>
<feature type="domain" description="JmjC" evidence="1">
    <location>
        <begin position="94"/>
        <end position="258"/>
    </location>
</feature>
<evidence type="ECO:0000313" key="3">
    <source>
        <dbReference type="Proteomes" id="UP001550853"/>
    </source>
</evidence>
<dbReference type="RefSeq" id="WP_030281218.1">
    <property type="nucleotide sequence ID" value="NZ_JBEZVI010000009.1"/>
</dbReference>
<dbReference type="EMBL" id="JBEZVI010000009">
    <property type="protein sequence ID" value="MEU3711147.1"/>
    <property type="molecule type" value="Genomic_DNA"/>
</dbReference>
<dbReference type="Gene3D" id="2.60.120.650">
    <property type="entry name" value="Cupin"/>
    <property type="match status" value="1"/>
</dbReference>
<accession>A0ABV2YZH8</accession>
<dbReference type="InterPro" id="IPR041667">
    <property type="entry name" value="Cupin_8"/>
</dbReference>
<name>A0ABV2YZH8_9ACTN</name>
<comment type="caution">
    <text evidence="2">The sequence shown here is derived from an EMBL/GenBank/DDBJ whole genome shotgun (WGS) entry which is preliminary data.</text>
</comment>
<dbReference type="PANTHER" id="PTHR12461">
    <property type="entry name" value="HYPOXIA-INDUCIBLE FACTOR 1 ALPHA INHIBITOR-RELATED"/>
    <property type="match status" value="1"/>
</dbReference>
<protein>
    <submittedName>
        <fullName evidence="2">Cupin-like domain-containing protein</fullName>
    </submittedName>
</protein>
<evidence type="ECO:0000313" key="2">
    <source>
        <dbReference type="EMBL" id="MEU3711147.1"/>
    </source>
</evidence>
<proteinExistence type="predicted"/>
<keyword evidence="3" id="KW-1185">Reference proteome</keyword>
<dbReference type="Proteomes" id="UP001550853">
    <property type="component" value="Unassembled WGS sequence"/>
</dbReference>